<dbReference type="Gene3D" id="3.20.20.140">
    <property type="entry name" value="Metal-dependent hydrolases"/>
    <property type="match status" value="1"/>
</dbReference>
<dbReference type="PANTHER" id="PTHR11647:SF1">
    <property type="entry name" value="COLLAPSIN RESPONSE MEDIATOR PROTEIN"/>
    <property type="match status" value="1"/>
</dbReference>
<dbReference type="InterPro" id="IPR011059">
    <property type="entry name" value="Metal-dep_hydrolase_composite"/>
</dbReference>
<dbReference type="GO" id="GO:0046872">
    <property type="term" value="F:metal ion binding"/>
    <property type="evidence" value="ECO:0007669"/>
    <property type="project" value="UniProtKB-KW"/>
</dbReference>
<dbReference type="RefSeq" id="WP_271011067.1">
    <property type="nucleotide sequence ID" value="NZ_JAQIFT010000013.1"/>
</dbReference>
<accession>A0AA42DKB7</accession>
<dbReference type="EC" id="3.5.2.2" evidence="7"/>
<evidence type="ECO:0000256" key="1">
    <source>
        <dbReference type="ARBA" id="ARBA00001947"/>
    </source>
</evidence>
<feature type="domain" description="Amidohydrolase-related" evidence="6">
    <location>
        <begin position="47"/>
        <end position="432"/>
    </location>
</feature>
<organism evidence="7 8">
    <name type="scientific">Holtiella tumoricola</name>
    <dbReference type="NCBI Taxonomy" id="3018743"/>
    <lineage>
        <taxon>Bacteria</taxon>
        <taxon>Bacillati</taxon>
        <taxon>Bacillota</taxon>
        <taxon>Clostridia</taxon>
        <taxon>Lachnospirales</taxon>
        <taxon>Cellulosilyticaceae</taxon>
        <taxon>Holtiella</taxon>
    </lineage>
</organism>
<feature type="modified residue" description="N6-carboxylysine" evidence="5">
    <location>
        <position position="147"/>
    </location>
</feature>
<keyword evidence="3" id="KW-0479">Metal-binding</keyword>
<evidence type="ECO:0000256" key="3">
    <source>
        <dbReference type="ARBA" id="ARBA00022723"/>
    </source>
</evidence>
<dbReference type="CDD" id="cd01314">
    <property type="entry name" value="D-HYD"/>
    <property type="match status" value="1"/>
</dbReference>
<dbReference type="PANTHER" id="PTHR11647">
    <property type="entry name" value="HYDRANTOINASE/DIHYDROPYRIMIDINASE FAMILY MEMBER"/>
    <property type="match status" value="1"/>
</dbReference>
<dbReference type="FunFam" id="3.20.20.140:FF:000076">
    <property type="entry name" value="Dihydropyrimidinase like 2"/>
    <property type="match status" value="1"/>
</dbReference>
<dbReference type="SUPFAM" id="SSF51556">
    <property type="entry name" value="Metallo-dependent hydrolases"/>
    <property type="match status" value="1"/>
</dbReference>
<comment type="cofactor">
    <cofactor evidence="1">
        <name>Zn(2+)</name>
        <dbReference type="ChEBI" id="CHEBI:29105"/>
    </cofactor>
</comment>
<evidence type="ECO:0000256" key="5">
    <source>
        <dbReference type="PIRSR" id="PIRSR611778-50"/>
    </source>
</evidence>
<name>A0AA42DKB7_9FIRM</name>
<proteinExistence type="inferred from homology"/>
<keyword evidence="8" id="KW-1185">Reference proteome</keyword>
<comment type="PTM">
    <text evidence="5">Carbamylation allows a single lysine to coordinate two divalent metal cations.</text>
</comment>
<dbReference type="InterPro" id="IPR011778">
    <property type="entry name" value="Hydantoinase/dihydroPyrase"/>
</dbReference>
<evidence type="ECO:0000313" key="8">
    <source>
        <dbReference type="Proteomes" id="UP001169242"/>
    </source>
</evidence>
<dbReference type="GO" id="GO:0004157">
    <property type="term" value="F:dihydropyrimidinase activity"/>
    <property type="evidence" value="ECO:0007669"/>
    <property type="project" value="UniProtKB-EC"/>
</dbReference>
<dbReference type="PROSITE" id="PS01137">
    <property type="entry name" value="TATD_1"/>
    <property type="match status" value="1"/>
</dbReference>
<reference evidence="7" key="1">
    <citation type="journal article" date="2023" name="Int. J. Syst. Evol. Microbiol.">
        <title>&lt;i&gt;Holtiella tumoricola&lt;/i&gt; gen. nov. sp. nov., isolated from a human clinical sample.</title>
        <authorList>
            <person name="Allen-Vercoe E."/>
            <person name="Daigneault M.C."/>
            <person name="Vancuren S.J."/>
            <person name="Cochrane K."/>
            <person name="O'Neal L.L."/>
            <person name="Sankaranarayanan K."/>
            <person name="Lawson P.A."/>
        </authorList>
    </citation>
    <scope>NUCLEOTIDE SEQUENCE</scope>
    <source>
        <strain evidence="7">CC70A</strain>
    </source>
</reference>
<sequence length="457" mass="50354">MSLLIKGAILATNPEVGPTDLLIDEGVISGIGQIRTADQIVEAYGNIIFPGFIDAHTHLDMDTGKAHTSDDFYTGTKAALVGGTTTIIDFATQEKGESLMDAIKVWHQKANGKSCTDYGFHLAITDWNEQTGKEMLFIKDIGVTSFKVYMAYDALRVSDDILFEILQAVDHIGGIVGCHCENGDLVKVLTQAQKDSGHFGPRAHAASRPDIVESEAIGRFLDIAYLAGTPVHIVHLSTQKGLEAIERAKERGQIVYVETCPQYLILDEHAYQLKEFESAKYVLSPPLRTKQDQQALWQGIHTGLIQTISTDHCAFNFATQKRQGLADFSEIPNGIPGIEHRPQLIYTYGVDKGHISLKQMAELLSTKTAKLFGLYPAKGTIEVGSDADLVIWNPNYETKLSSTTQVQSVDYTPYEGLCVKGRAEYVFLRGEQVVKEGKVINERKGQYLFRGPSGNIE</sequence>
<dbReference type="InterPro" id="IPR018228">
    <property type="entry name" value="DNase_TatD-rel_CS"/>
</dbReference>
<dbReference type="NCBIfam" id="TIGR02033">
    <property type="entry name" value="D-hydantoinase"/>
    <property type="match status" value="1"/>
</dbReference>
<evidence type="ECO:0000256" key="2">
    <source>
        <dbReference type="ARBA" id="ARBA00008829"/>
    </source>
</evidence>
<dbReference type="InterPro" id="IPR006680">
    <property type="entry name" value="Amidohydro-rel"/>
</dbReference>
<dbReference type="InterPro" id="IPR032466">
    <property type="entry name" value="Metal_Hydrolase"/>
</dbReference>
<dbReference type="Pfam" id="PF01979">
    <property type="entry name" value="Amidohydro_1"/>
    <property type="match status" value="1"/>
</dbReference>
<comment type="similarity">
    <text evidence="2">Belongs to the metallo-dependent hydrolases superfamily. Hydantoinase/dihydropyrimidinase family.</text>
</comment>
<protein>
    <submittedName>
        <fullName evidence="7">Dihydropyrimidinase</fullName>
        <ecNumber evidence="7">3.5.2.2</ecNumber>
    </submittedName>
</protein>
<gene>
    <name evidence="7" type="primary">hydA</name>
    <name evidence="7" type="ORF">PBV87_02800</name>
</gene>
<dbReference type="EMBL" id="JAQIFT010000013">
    <property type="protein sequence ID" value="MDA3730434.1"/>
    <property type="molecule type" value="Genomic_DNA"/>
</dbReference>
<dbReference type="AlphaFoldDB" id="A0AA42DKB7"/>
<dbReference type="SUPFAM" id="SSF51338">
    <property type="entry name" value="Composite domain of metallo-dependent hydrolases"/>
    <property type="match status" value="2"/>
</dbReference>
<dbReference type="InterPro" id="IPR050378">
    <property type="entry name" value="Metallo-dep_Hydrolases_sf"/>
</dbReference>
<dbReference type="Gene3D" id="2.30.40.10">
    <property type="entry name" value="Urease, subunit C, domain 1"/>
    <property type="match status" value="1"/>
</dbReference>
<dbReference type="GO" id="GO:0005829">
    <property type="term" value="C:cytosol"/>
    <property type="evidence" value="ECO:0007669"/>
    <property type="project" value="TreeGrafter"/>
</dbReference>
<evidence type="ECO:0000259" key="6">
    <source>
        <dbReference type="Pfam" id="PF01979"/>
    </source>
</evidence>
<comment type="caution">
    <text evidence="7">The sequence shown here is derived from an EMBL/GenBank/DDBJ whole genome shotgun (WGS) entry which is preliminary data.</text>
</comment>
<keyword evidence="4 7" id="KW-0378">Hydrolase</keyword>
<evidence type="ECO:0000256" key="4">
    <source>
        <dbReference type="ARBA" id="ARBA00022801"/>
    </source>
</evidence>
<evidence type="ECO:0000313" key="7">
    <source>
        <dbReference type="EMBL" id="MDA3730434.1"/>
    </source>
</evidence>
<dbReference type="Proteomes" id="UP001169242">
    <property type="component" value="Unassembled WGS sequence"/>
</dbReference>